<dbReference type="InterPro" id="IPR000805">
    <property type="entry name" value="Glyco_hydro_26"/>
</dbReference>
<dbReference type="PIRSF" id="PIRSF018168">
    <property type="entry name" value="Mannan-1_4-beta-mannosidase"/>
    <property type="match status" value="1"/>
</dbReference>
<evidence type="ECO:0000313" key="13">
    <source>
        <dbReference type="Proteomes" id="UP001326715"/>
    </source>
</evidence>
<evidence type="ECO:0000256" key="1">
    <source>
        <dbReference type="ARBA" id="ARBA00007754"/>
    </source>
</evidence>
<dbReference type="EMBL" id="CP140154">
    <property type="protein sequence ID" value="WQG90949.1"/>
    <property type="molecule type" value="Genomic_DNA"/>
</dbReference>
<dbReference type="PANTHER" id="PTHR40079">
    <property type="entry name" value="MANNAN ENDO-1,4-BETA-MANNOSIDASE E-RELATED"/>
    <property type="match status" value="1"/>
</dbReference>
<keyword evidence="3 4" id="KW-0326">Glycosidase</keyword>
<name>A0A1K1NA76_9BACT</name>
<dbReference type="Pfam" id="PF02156">
    <property type="entry name" value="Glyco_hydro_26"/>
    <property type="match status" value="1"/>
</dbReference>
<protein>
    <recommendedName>
        <fullName evidence="4">Mannan endo-1,4-beta-mannosidase</fullName>
        <ecNumber evidence="4">3.2.1.78</ecNumber>
    </recommendedName>
</protein>
<reference evidence="10 12" key="1">
    <citation type="submission" date="2016-11" db="EMBL/GenBank/DDBJ databases">
        <authorList>
            <person name="Jaros S."/>
            <person name="Januszkiewicz K."/>
            <person name="Wedrychowicz H."/>
        </authorList>
    </citation>
    <scope>NUCLEOTIDE SEQUENCE [LARGE SCALE GENOMIC DNA]</scope>
    <source>
        <strain evidence="10 12">DSM 784</strain>
    </source>
</reference>
<dbReference type="GO" id="GO:0006080">
    <property type="term" value="P:substituted mannan metabolic process"/>
    <property type="evidence" value="ECO:0007669"/>
    <property type="project" value="UniProtKB-UniRule"/>
</dbReference>
<evidence type="ECO:0000313" key="10">
    <source>
        <dbReference type="EMBL" id="SFW32212.1"/>
    </source>
</evidence>
<evidence type="ECO:0000256" key="8">
    <source>
        <dbReference type="PROSITE-ProRule" id="PRU01100"/>
    </source>
</evidence>
<feature type="site" description="Plays an important role in maintaining the position of the catalytic nucleophile" evidence="7">
    <location>
        <position position="176"/>
    </location>
</feature>
<dbReference type="AlphaFoldDB" id="A0A1K1NA76"/>
<sequence>MKLYCVILLFLSTPVFAQADQQANTATKNLYKNLQALPGKGFLVGHQDDLAYGVNWKYKEGNSDVKAVCGDYPGLYGWDLGGIELSGGANNLDGVPFRKMRQYIKEGFQRGGVITISWHARSPLGAEKGAWDTTHGTVTSILPGGVNHALYKAWLDKVAGFLQSLDGIPVLFRPFHELTGNWFWWGRSACTPAEFITLWRFTVYYLKAEKHLHNLLYVYNTGGETKREIFLERYPGDDMVDVISFDSYQYDDGYVKNVQQQLALLDSIATEKGKIPAFGETGYEAIPDARWWTQSLLNAIGSHKIAWVLLWRNHGYNESMKKMHYYMPYPGQGSADDFRTFYNNDKTLFERDAAAIGLYK</sequence>
<proteinExistence type="inferred from homology"/>
<comment type="subcellular location">
    <subcellularLocation>
        <location evidence="4">Secreted</location>
    </subcellularLocation>
</comment>
<dbReference type="SUPFAM" id="SSF51445">
    <property type="entry name" value="(Trans)glycosidases"/>
    <property type="match status" value="1"/>
</dbReference>
<feature type="domain" description="GH26" evidence="9">
    <location>
        <begin position="25"/>
        <end position="351"/>
    </location>
</feature>
<dbReference type="RefSeq" id="WP_072358276.1">
    <property type="nucleotide sequence ID" value="NZ_CP139972.1"/>
</dbReference>
<feature type="active site" description="Nucleophile" evidence="5 8">
    <location>
        <position position="280"/>
    </location>
</feature>
<evidence type="ECO:0000256" key="2">
    <source>
        <dbReference type="ARBA" id="ARBA00022801"/>
    </source>
</evidence>
<evidence type="ECO:0000256" key="3">
    <source>
        <dbReference type="ARBA" id="ARBA00023295"/>
    </source>
</evidence>
<dbReference type="InterPro" id="IPR022790">
    <property type="entry name" value="GH26_dom"/>
</dbReference>
<dbReference type="Gene3D" id="3.20.20.80">
    <property type="entry name" value="Glycosidases"/>
    <property type="match status" value="1"/>
</dbReference>
<dbReference type="InterPro" id="IPR016714">
    <property type="entry name" value="MANB/E"/>
</dbReference>
<dbReference type="GO" id="GO:0005576">
    <property type="term" value="C:extracellular region"/>
    <property type="evidence" value="ECO:0007669"/>
    <property type="project" value="UniProtKB-SubCell"/>
</dbReference>
<dbReference type="InterPro" id="IPR017853">
    <property type="entry name" value="GH"/>
</dbReference>
<evidence type="ECO:0000313" key="11">
    <source>
        <dbReference type="EMBL" id="WQG90949.1"/>
    </source>
</evidence>
<dbReference type="PANTHER" id="PTHR40079:SF4">
    <property type="entry name" value="GH26 DOMAIN-CONTAINING PROTEIN-RELATED"/>
    <property type="match status" value="1"/>
</dbReference>
<evidence type="ECO:0000313" key="12">
    <source>
        <dbReference type="Proteomes" id="UP000183788"/>
    </source>
</evidence>
<dbReference type="PROSITE" id="PS51764">
    <property type="entry name" value="GH26"/>
    <property type="match status" value="1"/>
</dbReference>
<comment type="catalytic activity">
    <reaction evidence="4">
        <text>Random hydrolysis of (1-&gt;4)-beta-D-mannosidic linkages in mannans, galactomannans and glucomannans.</text>
        <dbReference type="EC" id="3.2.1.78"/>
    </reaction>
</comment>
<evidence type="ECO:0000256" key="4">
    <source>
        <dbReference type="PIRNR" id="PIRNR018168"/>
    </source>
</evidence>
<dbReference type="EMBL" id="FPIZ01000003">
    <property type="protein sequence ID" value="SFW32212.1"/>
    <property type="molecule type" value="Genomic_DNA"/>
</dbReference>
<feature type="chain" id="PRO_5010756389" description="Mannan endo-1,4-beta-mannosidase" evidence="4">
    <location>
        <begin position="18"/>
        <end position="360"/>
    </location>
</feature>
<keyword evidence="4" id="KW-0964">Secreted</keyword>
<dbReference type="STRING" id="1004.SAMN05661012_01098"/>
<evidence type="ECO:0000256" key="7">
    <source>
        <dbReference type="PIRSR" id="PIRSR018168-3"/>
    </source>
</evidence>
<dbReference type="OrthoDB" id="9816550at2"/>
<dbReference type="GO" id="GO:0016985">
    <property type="term" value="F:mannan endo-1,4-beta-mannosidase activity"/>
    <property type="evidence" value="ECO:0007669"/>
    <property type="project" value="UniProtKB-UniRule"/>
</dbReference>
<dbReference type="Proteomes" id="UP001326715">
    <property type="component" value="Chromosome"/>
</dbReference>
<feature type="signal peptide" evidence="4">
    <location>
        <begin position="1"/>
        <end position="17"/>
    </location>
</feature>
<keyword evidence="4" id="KW-0119">Carbohydrate metabolism</keyword>
<keyword evidence="13" id="KW-1185">Reference proteome</keyword>
<evidence type="ECO:0000256" key="6">
    <source>
        <dbReference type="PIRSR" id="PIRSR018168-2"/>
    </source>
</evidence>
<evidence type="ECO:0000256" key="5">
    <source>
        <dbReference type="PIRSR" id="PIRSR018168-1"/>
    </source>
</evidence>
<feature type="binding site" evidence="6">
    <location>
        <position position="182"/>
    </location>
    <ligand>
        <name>substrate</name>
    </ligand>
</feature>
<feature type="binding site" evidence="6">
    <location>
        <position position="248"/>
    </location>
    <ligand>
        <name>substrate</name>
    </ligand>
</feature>
<keyword evidence="2 4" id="KW-0378">Hydrolase</keyword>
<accession>A0A1K1NA76</accession>
<dbReference type="Proteomes" id="UP000183788">
    <property type="component" value="Unassembled WGS sequence"/>
</dbReference>
<gene>
    <name evidence="10" type="ORF">SAMN05661012_01098</name>
    <name evidence="11" type="ORF">SR876_05535</name>
</gene>
<feature type="active site" description="Proton donor" evidence="5 8">
    <location>
        <position position="177"/>
    </location>
</feature>
<organism evidence="10 12">
    <name type="scientific">Chitinophaga sancti</name>
    <dbReference type="NCBI Taxonomy" id="1004"/>
    <lineage>
        <taxon>Bacteria</taxon>
        <taxon>Pseudomonadati</taxon>
        <taxon>Bacteroidota</taxon>
        <taxon>Chitinophagia</taxon>
        <taxon>Chitinophagales</taxon>
        <taxon>Chitinophagaceae</taxon>
        <taxon>Chitinophaga</taxon>
    </lineage>
</organism>
<feature type="binding site" evidence="6">
    <location>
        <position position="119"/>
    </location>
    <ligand>
        <name>substrate</name>
    </ligand>
</feature>
<evidence type="ECO:0000259" key="9">
    <source>
        <dbReference type="PROSITE" id="PS51764"/>
    </source>
</evidence>
<dbReference type="EC" id="3.2.1.78" evidence="4"/>
<dbReference type="PRINTS" id="PR00739">
    <property type="entry name" value="GLHYDRLASE26"/>
</dbReference>
<comment type="similarity">
    <text evidence="1 4 8">Belongs to the glycosyl hydrolase 26 family.</text>
</comment>
<keyword evidence="4" id="KW-0732">Signal</keyword>
<reference evidence="11 13" key="2">
    <citation type="submission" date="2023-11" db="EMBL/GenBank/DDBJ databases">
        <title>MicrobeMod: A computational toolkit for identifying prokaryotic methylation and restriction-modification with nanopore sequencing.</title>
        <authorList>
            <person name="Crits-Christoph A."/>
            <person name="Kang S.C."/>
            <person name="Lee H."/>
            <person name="Ostrov N."/>
        </authorList>
    </citation>
    <scope>NUCLEOTIDE SEQUENCE [LARGE SCALE GENOMIC DNA]</scope>
    <source>
        <strain evidence="11 13">ATCC 23090</strain>
    </source>
</reference>